<evidence type="ECO:0000313" key="2">
    <source>
        <dbReference type="Proteomes" id="UP000067626"/>
    </source>
</evidence>
<sequence length="55" mass="6052">MMYLTKIAPARLALFGLHKPSGRTMVALTGVMSDDLREQPLLHMTEQAPLSSGRL</sequence>
<gene>
    <name evidence="1" type="ORF">CMC5_024090</name>
</gene>
<evidence type="ECO:0000313" key="1">
    <source>
        <dbReference type="EMBL" id="AKT38266.1"/>
    </source>
</evidence>
<proteinExistence type="predicted"/>
<dbReference type="Proteomes" id="UP000067626">
    <property type="component" value="Chromosome"/>
</dbReference>
<dbReference type="EMBL" id="CP012159">
    <property type="protein sequence ID" value="AKT38266.1"/>
    <property type="molecule type" value="Genomic_DNA"/>
</dbReference>
<dbReference type="KEGG" id="ccro:CMC5_024090"/>
<keyword evidence="2" id="KW-1185">Reference proteome</keyword>
<name>A0A0K1EBK5_CHOCO</name>
<dbReference type="AlphaFoldDB" id="A0A0K1EBK5"/>
<organism evidence="1 2">
    <name type="scientific">Chondromyces crocatus</name>
    <dbReference type="NCBI Taxonomy" id="52"/>
    <lineage>
        <taxon>Bacteria</taxon>
        <taxon>Pseudomonadati</taxon>
        <taxon>Myxococcota</taxon>
        <taxon>Polyangia</taxon>
        <taxon>Polyangiales</taxon>
        <taxon>Polyangiaceae</taxon>
        <taxon>Chondromyces</taxon>
    </lineage>
</organism>
<protein>
    <submittedName>
        <fullName evidence="1">Uncharacterized protein</fullName>
    </submittedName>
</protein>
<accession>A0A0K1EBK5</accession>
<reference evidence="1 2" key="1">
    <citation type="submission" date="2015-07" db="EMBL/GenBank/DDBJ databases">
        <title>Genome analysis of myxobacterium Chondromyces crocatus Cm c5 reveals a high potential for natural compound synthesis and the genetic basis for the loss of fruiting body formation.</title>
        <authorList>
            <person name="Zaburannyi N."/>
            <person name="Bunk B."/>
            <person name="Maier J."/>
            <person name="Overmann J."/>
            <person name="Mueller R."/>
        </authorList>
    </citation>
    <scope>NUCLEOTIDE SEQUENCE [LARGE SCALE GENOMIC DNA]</scope>
    <source>
        <strain evidence="1 2">Cm c5</strain>
    </source>
</reference>